<evidence type="ECO:0000256" key="4">
    <source>
        <dbReference type="ARBA" id="ARBA00023136"/>
    </source>
</evidence>
<keyword evidence="4 5" id="KW-0472">Membrane</keyword>
<evidence type="ECO:0000259" key="6">
    <source>
        <dbReference type="Pfam" id="PF13515"/>
    </source>
</evidence>
<sequence>MAESTSASDLLPDVRLSDVLQQRHGGLGSKTLVARLAVAVTVSWLIAGAVSQSPLGIFAPVTTLLVVQGSPWSTLGLSLQRILGTGVGVLAASIWVNLVGLSWWSFFLAVLAALLVARLVPWSIAGQMQIPVAVVFVLALGAGSMRDDVWRVLDVVIGGATGLIAVYVYPPRPRPHEFEGALERYRDAILDVLERVGAESGSQPEMLPDGVNHAYVDQSRALRQVAEVARQALTKLAESAQWNPRGRWVQRRLQDDARRLRRMGGMAVQVRGVAGAANLLFDRDDASRLPVAVLREVIDRLLSLAGEALGQRGEPVASSGIASAPAPNGDRSRAAILSDDLARFIRDAADELPAAGRGVGHSLESVSLLGRLDHIRQQMMVFATWADTDTETDTDVENEED</sequence>
<feature type="transmembrane region" description="Helical" evidence="5">
    <location>
        <begin position="149"/>
        <end position="169"/>
    </location>
</feature>
<feature type="transmembrane region" description="Helical" evidence="5">
    <location>
        <begin position="122"/>
        <end position="142"/>
    </location>
</feature>
<dbReference type="AlphaFoldDB" id="A0A6J7DH78"/>
<evidence type="ECO:0000313" key="7">
    <source>
        <dbReference type="EMBL" id="CAB4868970.1"/>
    </source>
</evidence>
<comment type="subcellular location">
    <subcellularLocation>
        <location evidence="1">Membrane</location>
        <topology evidence="1">Multi-pass membrane protein</topology>
    </subcellularLocation>
</comment>
<feature type="transmembrane region" description="Helical" evidence="5">
    <location>
        <begin position="57"/>
        <end position="77"/>
    </location>
</feature>
<feature type="transmembrane region" description="Helical" evidence="5">
    <location>
        <begin position="32"/>
        <end position="51"/>
    </location>
</feature>
<dbReference type="GO" id="GO:0016020">
    <property type="term" value="C:membrane"/>
    <property type="evidence" value="ECO:0007669"/>
    <property type="project" value="UniProtKB-SubCell"/>
</dbReference>
<dbReference type="Pfam" id="PF13515">
    <property type="entry name" value="FUSC_2"/>
    <property type="match status" value="1"/>
</dbReference>
<evidence type="ECO:0000256" key="3">
    <source>
        <dbReference type="ARBA" id="ARBA00022989"/>
    </source>
</evidence>
<accession>A0A6J7DH78</accession>
<evidence type="ECO:0000256" key="1">
    <source>
        <dbReference type="ARBA" id="ARBA00004141"/>
    </source>
</evidence>
<evidence type="ECO:0000256" key="2">
    <source>
        <dbReference type="ARBA" id="ARBA00022692"/>
    </source>
</evidence>
<feature type="transmembrane region" description="Helical" evidence="5">
    <location>
        <begin position="89"/>
        <end position="116"/>
    </location>
</feature>
<dbReference type="EMBL" id="CAFBLS010000053">
    <property type="protein sequence ID" value="CAB4868970.1"/>
    <property type="molecule type" value="Genomic_DNA"/>
</dbReference>
<name>A0A6J7DH78_9ZZZZ</name>
<evidence type="ECO:0000256" key="5">
    <source>
        <dbReference type="SAM" id="Phobius"/>
    </source>
</evidence>
<gene>
    <name evidence="7" type="ORF">UFOPK3402_00591</name>
</gene>
<protein>
    <submittedName>
        <fullName evidence="7">Unannotated protein</fullName>
    </submittedName>
</protein>
<keyword evidence="3 5" id="KW-1133">Transmembrane helix</keyword>
<proteinExistence type="predicted"/>
<reference evidence="7" key="1">
    <citation type="submission" date="2020-05" db="EMBL/GenBank/DDBJ databases">
        <authorList>
            <person name="Chiriac C."/>
            <person name="Salcher M."/>
            <person name="Ghai R."/>
            <person name="Kavagutti S V."/>
        </authorList>
    </citation>
    <scope>NUCLEOTIDE SEQUENCE</scope>
</reference>
<organism evidence="7">
    <name type="scientific">freshwater metagenome</name>
    <dbReference type="NCBI Taxonomy" id="449393"/>
    <lineage>
        <taxon>unclassified sequences</taxon>
        <taxon>metagenomes</taxon>
        <taxon>ecological metagenomes</taxon>
    </lineage>
</organism>
<dbReference type="InterPro" id="IPR049453">
    <property type="entry name" value="Memb_transporter_dom"/>
</dbReference>
<feature type="domain" description="Integral membrane bound transporter" evidence="6">
    <location>
        <begin position="46"/>
        <end position="164"/>
    </location>
</feature>
<keyword evidence="2 5" id="KW-0812">Transmembrane</keyword>